<gene>
    <name evidence="1" type="ORF">T11_14094</name>
</gene>
<dbReference type="AlphaFoldDB" id="A0A0V1GL30"/>
<sequence length="72" mass="7914">MKIRHCAREACINMREEELESICGKYALAKGIAIVCYVGADESATSGITEAVKTQFVKRTNKARRTTVSFGT</sequence>
<dbReference type="EMBL" id="JYDP01001041">
    <property type="protein sequence ID" value="KRY99031.1"/>
    <property type="molecule type" value="Genomic_DNA"/>
</dbReference>
<name>A0A0V1GL30_9BILA</name>
<reference evidence="1 2" key="1">
    <citation type="submission" date="2015-01" db="EMBL/GenBank/DDBJ databases">
        <title>Evolution of Trichinella species and genotypes.</title>
        <authorList>
            <person name="Korhonen P.K."/>
            <person name="Edoardo P."/>
            <person name="Giuseppe L.R."/>
            <person name="Gasser R.B."/>
        </authorList>
    </citation>
    <scope>NUCLEOTIDE SEQUENCE [LARGE SCALE GENOMIC DNA]</scope>
    <source>
        <strain evidence="1">ISS1029</strain>
    </source>
</reference>
<proteinExistence type="predicted"/>
<accession>A0A0V1GL30</accession>
<comment type="caution">
    <text evidence="1">The sequence shown here is derived from an EMBL/GenBank/DDBJ whole genome shotgun (WGS) entry which is preliminary data.</text>
</comment>
<organism evidence="1 2">
    <name type="scientific">Trichinella zimbabwensis</name>
    <dbReference type="NCBI Taxonomy" id="268475"/>
    <lineage>
        <taxon>Eukaryota</taxon>
        <taxon>Metazoa</taxon>
        <taxon>Ecdysozoa</taxon>
        <taxon>Nematoda</taxon>
        <taxon>Enoplea</taxon>
        <taxon>Dorylaimia</taxon>
        <taxon>Trichinellida</taxon>
        <taxon>Trichinellidae</taxon>
        <taxon>Trichinella</taxon>
    </lineage>
</organism>
<evidence type="ECO:0000313" key="1">
    <source>
        <dbReference type="EMBL" id="KRY99031.1"/>
    </source>
</evidence>
<protein>
    <submittedName>
        <fullName evidence="1">Uncharacterized protein</fullName>
    </submittedName>
</protein>
<evidence type="ECO:0000313" key="2">
    <source>
        <dbReference type="Proteomes" id="UP000055024"/>
    </source>
</evidence>
<keyword evidence="2" id="KW-1185">Reference proteome</keyword>
<dbReference type="Proteomes" id="UP000055024">
    <property type="component" value="Unassembled WGS sequence"/>
</dbReference>